<dbReference type="OrthoDB" id="4730534at2"/>
<sequence length="147" mass="16002">MATSDSREIVIEASPGEILDVIADVEATSTWSSQHQGAEVMESYDDGRPRRVKMKVKSAGITDEQVVEYTWTDTSASWTLISAGQLKAQDAKYTLTPDGDKTKVRFDISIDLAVPLPGFVLKRAIKGAMETATDGLRKQVLKVKKGG</sequence>
<dbReference type="EMBL" id="MIGZ01000022">
    <property type="protein sequence ID" value="ODQ95251.1"/>
    <property type="molecule type" value="Genomic_DNA"/>
</dbReference>
<evidence type="ECO:0000313" key="2">
    <source>
        <dbReference type="Proteomes" id="UP000094243"/>
    </source>
</evidence>
<dbReference type="InterPro" id="IPR023393">
    <property type="entry name" value="START-like_dom_sf"/>
</dbReference>
<dbReference type="PANTHER" id="PTHR39683:SF4">
    <property type="entry name" value="COENZYME Q-BINDING PROTEIN COQ10 START DOMAIN-CONTAINING PROTEIN"/>
    <property type="match status" value="1"/>
</dbReference>
<organism evidence="1 2">
    <name type="scientific">Mycolicibacterium holsaticum</name>
    <dbReference type="NCBI Taxonomy" id="152142"/>
    <lineage>
        <taxon>Bacteria</taxon>
        <taxon>Bacillati</taxon>
        <taxon>Actinomycetota</taxon>
        <taxon>Actinomycetes</taxon>
        <taxon>Mycobacteriales</taxon>
        <taxon>Mycobacteriaceae</taxon>
        <taxon>Mycolicibacterium</taxon>
    </lineage>
</organism>
<dbReference type="RefSeq" id="WP_069404293.1">
    <property type="nucleotide sequence ID" value="NZ_MIGZ01000022.1"/>
</dbReference>
<protein>
    <submittedName>
        <fullName evidence="1">Cyclase</fullName>
    </submittedName>
</protein>
<evidence type="ECO:0000313" key="1">
    <source>
        <dbReference type="EMBL" id="ODQ95251.1"/>
    </source>
</evidence>
<dbReference type="AlphaFoldDB" id="A0A1E3RZJ9"/>
<accession>A0A1E3RZJ9</accession>
<gene>
    <name evidence="1" type="ORF">BHQ17_05885</name>
</gene>
<dbReference type="Proteomes" id="UP000094243">
    <property type="component" value="Unassembled WGS sequence"/>
</dbReference>
<name>A0A1E3RZJ9_9MYCO</name>
<dbReference type="InterPro" id="IPR019587">
    <property type="entry name" value="Polyketide_cyclase/dehydratase"/>
</dbReference>
<dbReference type="Pfam" id="PF10604">
    <property type="entry name" value="Polyketide_cyc2"/>
    <property type="match status" value="1"/>
</dbReference>
<keyword evidence="2" id="KW-1185">Reference proteome</keyword>
<reference evidence="2" key="1">
    <citation type="submission" date="2016-09" db="EMBL/GenBank/DDBJ databases">
        <authorList>
            <person name="Greninger A.L."/>
            <person name="Jerome K.R."/>
            <person name="Mcnair B."/>
            <person name="Wallis C."/>
            <person name="Fang F."/>
        </authorList>
    </citation>
    <scope>NUCLEOTIDE SEQUENCE [LARGE SCALE GENOMIC DNA]</scope>
    <source>
        <strain evidence="2">M7</strain>
    </source>
</reference>
<comment type="caution">
    <text evidence="1">The sequence shown here is derived from an EMBL/GenBank/DDBJ whole genome shotgun (WGS) entry which is preliminary data.</text>
</comment>
<dbReference type="PANTHER" id="PTHR39683">
    <property type="entry name" value="CONSERVED PROTEIN TB16.3"/>
    <property type="match status" value="1"/>
</dbReference>
<dbReference type="SUPFAM" id="SSF55961">
    <property type="entry name" value="Bet v1-like"/>
    <property type="match status" value="1"/>
</dbReference>
<dbReference type="CDD" id="cd07819">
    <property type="entry name" value="SRPBCC_2"/>
    <property type="match status" value="1"/>
</dbReference>
<proteinExistence type="predicted"/>
<dbReference type="Gene3D" id="3.30.530.20">
    <property type="match status" value="1"/>
</dbReference>